<name>A0ABV8QJB9_9GAMM</name>
<dbReference type="EMBL" id="JBHSDI010000015">
    <property type="protein sequence ID" value="MFC4259706.1"/>
    <property type="molecule type" value="Genomic_DNA"/>
</dbReference>
<dbReference type="RefSeq" id="WP_379887507.1">
    <property type="nucleotide sequence ID" value="NZ_JBHSDI010000015.1"/>
</dbReference>
<feature type="domain" description="Transcription factor zinc-finger" evidence="1">
    <location>
        <begin position="2"/>
        <end position="43"/>
    </location>
</feature>
<evidence type="ECO:0000259" key="1">
    <source>
        <dbReference type="Pfam" id="PF13453"/>
    </source>
</evidence>
<comment type="caution">
    <text evidence="2">The sequence shown here is derived from an EMBL/GenBank/DDBJ whole genome shotgun (WGS) entry which is preliminary data.</text>
</comment>
<reference evidence="3" key="1">
    <citation type="journal article" date="2019" name="Int. J. Syst. Evol. Microbiol.">
        <title>The Global Catalogue of Microorganisms (GCM) 10K type strain sequencing project: providing services to taxonomists for standard genome sequencing and annotation.</title>
        <authorList>
            <consortium name="The Broad Institute Genomics Platform"/>
            <consortium name="The Broad Institute Genome Sequencing Center for Infectious Disease"/>
            <person name="Wu L."/>
            <person name="Ma J."/>
        </authorList>
    </citation>
    <scope>NUCLEOTIDE SEQUENCE [LARGE SCALE GENOMIC DNA]</scope>
    <source>
        <strain evidence="3">CECT 7297</strain>
    </source>
</reference>
<sequence length="178" mass="20633">MKCPKCRSSDLMPTRLEHGLPVMGCDQCGGSLLGLLYYRDWAERHDPQELEGECPALLELDDDTTTAMACPKCSRLMTKFSIASEHRNRVDLCGSCDEAWLDDSEWNLLKSLELSHQLPRVFTDQWQRRVRDEKMQTLKEERLRRVVGEEDTTRAIAIREWLEGNQHKHTIIQFIGSE</sequence>
<protein>
    <submittedName>
        <fullName evidence="2">Zf-TFIIB domain-containing protein</fullName>
    </submittedName>
</protein>
<keyword evidence="3" id="KW-1185">Reference proteome</keyword>
<dbReference type="Pfam" id="PF13453">
    <property type="entry name" value="Zn_ribbon_TFIIB"/>
    <property type="match status" value="1"/>
</dbReference>
<dbReference type="Proteomes" id="UP001595798">
    <property type="component" value="Unassembled WGS sequence"/>
</dbReference>
<gene>
    <name evidence="2" type="ORF">ACFOZ5_11760</name>
</gene>
<evidence type="ECO:0000313" key="3">
    <source>
        <dbReference type="Proteomes" id="UP001595798"/>
    </source>
</evidence>
<accession>A0ABV8QJB9</accession>
<dbReference type="InterPro" id="IPR027392">
    <property type="entry name" value="TF_Znf"/>
</dbReference>
<proteinExistence type="predicted"/>
<evidence type="ECO:0000313" key="2">
    <source>
        <dbReference type="EMBL" id="MFC4259706.1"/>
    </source>
</evidence>
<organism evidence="2 3">
    <name type="scientific">Marinobacter lacisalsi</name>
    <dbReference type="NCBI Taxonomy" id="475979"/>
    <lineage>
        <taxon>Bacteria</taxon>
        <taxon>Pseudomonadati</taxon>
        <taxon>Pseudomonadota</taxon>
        <taxon>Gammaproteobacteria</taxon>
        <taxon>Pseudomonadales</taxon>
        <taxon>Marinobacteraceae</taxon>
        <taxon>Marinobacter</taxon>
    </lineage>
</organism>